<evidence type="ECO:0000313" key="2">
    <source>
        <dbReference type="Proteomes" id="UP001487740"/>
    </source>
</evidence>
<organism evidence="1 2">
    <name type="scientific">Scylla paramamosain</name>
    <name type="common">Mud crab</name>
    <dbReference type="NCBI Taxonomy" id="85552"/>
    <lineage>
        <taxon>Eukaryota</taxon>
        <taxon>Metazoa</taxon>
        <taxon>Ecdysozoa</taxon>
        <taxon>Arthropoda</taxon>
        <taxon>Crustacea</taxon>
        <taxon>Multicrustacea</taxon>
        <taxon>Malacostraca</taxon>
        <taxon>Eumalacostraca</taxon>
        <taxon>Eucarida</taxon>
        <taxon>Decapoda</taxon>
        <taxon>Pleocyemata</taxon>
        <taxon>Brachyura</taxon>
        <taxon>Eubrachyura</taxon>
        <taxon>Portunoidea</taxon>
        <taxon>Portunidae</taxon>
        <taxon>Portuninae</taxon>
        <taxon>Scylla</taxon>
    </lineage>
</organism>
<dbReference type="AlphaFoldDB" id="A0AAW0TKX7"/>
<name>A0AAW0TKX7_SCYPA</name>
<evidence type="ECO:0000313" key="1">
    <source>
        <dbReference type="EMBL" id="KAK8388349.1"/>
    </source>
</evidence>
<dbReference type="EMBL" id="JARAKH010000028">
    <property type="protein sequence ID" value="KAK8388349.1"/>
    <property type="molecule type" value="Genomic_DNA"/>
</dbReference>
<proteinExistence type="predicted"/>
<sequence>MSEKQPLGLAAASRVWPHWMSPQPFSSGAPLAQALLLRQDASFPLLCCIVNLVELKASVGLPGGVVLCRGLTRRVGITDI</sequence>
<accession>A0AAW0TKX7</accession>
<dbReference type="Proteomes" id="UP001487740">
    <property type="component" value="Unassembled WGS sequence"/>
</dbReference>
<protein>
    <submittedName>
        <fullName evidence="1">Uncharacterized protein</fullName>
    </submittedName>
</protein>
<reference evidence="1 2" key="1">
    <citation type="submission" date="2023-03" db="EMBL/GenBank/DDBJ databases">
        <title>High-quality genome of Scylla paramamosain provides insights in environmental adaptation.</title>
        <authorList>
            <person name="Zhang L."/>
        </authorList>
    </citation>
    <scope>NUCLEOTIDE SEQUENCE [LARGE SCALE GENOMIC DNA]</scope>
    <source>
        <strain evidence="1">LZ_2023a</strain>
        <tissue evidence="1">Muscle</tissue>
    </source>
</reference>
<keyword evidence="2" id="KW-1185">Reference proteome</keyword>
<gene>
    <name evidence="1" type="ORF">O3P69_020380</name>
</gene>
<comment type="caution">
    <text evidence="1">The sequence shown here is derived from an EMBL/GenBank/DDBJ whole genome shotgun (WGS) entry which is preliminary data.</text>
</comment>